<evidence type="ECO:0000313" key="1">
    <source>
        <dbReference type="EMBL" id="AYV84181.1"/>
    </source>
</evidence>
<proteinExistence type="predicted"/>
<organism evidence="1">
    <name type="scientific">Hyperionvirus sp</name>
    <dbReference type="NCBI Taxonomy" id="2487770"/>
    <lineage>
        <taxon>Viruses</taxon>
        <taxon>Varidnaviria</taxon>
        <taxon>Bamfordvirae</taxon>
        <taxon>Nucleocytoviricota</taxon>
        <taxon>Megaviricetes</taxon>
        <taxon>Imitervirales</taxon>
        <taxon>Mimiviridae</taxon>
        <taxon>Klosneuvirinae</taxon>
    </lineage>
</organism>
<accession>A0A3G5AD40</accession>
<reference evidence="1" key="1">
    <citation type="submission" date="2018-10" db="EMBL/GenBank/DDBJ databases">
        <title>Hidden diversity of soil giant viruses.</title>
        <authorList>
            <person name="Schulz F."/>
            <person name="Alteio L."/>
            <person name="Goudeau D."/>
            <person name="Ryan E.M."/>
            <person name="Malmstrom R.R."/>
            <person name="Blanchard J."/>
            <person name="Woyke T."/>
        </authorList>
    </citation>
    <scope>NUCLEOTIDE SEQUENCE</scope>
    <source>
        <strain evidence="1">HYV1</strain>
    </source>
</reference>
<gene>
    <name evidence="1" type="ORF">Hyperionvirus19_5</name>
</gene>
<protein>
    <submittedName>
        <fullName evidence="1">Uncharacterized protein</fullName>
    </submittedName>
</protein>
<sequence length="554" mass="62273">MVDIDNFIRTIRVAGDIGIEDLLYTKATESGRPMVWNSQNCVTSTGSVGEYIYKNTRDVVSYKKSKGEILVNPFLDSIAKGRSFNFVVVKDTDGQFKVIFGSDYRKPEIGIKHDILSAGKDLYIAGEFRVDAEPDNHYTYNFNTSGFMGARAAIDKYNRVNPNNKIDLDEGAPCIIYGNDKAISGAIYGSCKNKLSQFIWKPFIEAIFLHMLHPDKKRGAVFLWDSENKGLHPQYRKDWVDRCPTEGELRDLAEYAAVHNKSDICIDLRSNLNVQGVGRYVLKTGVESGRDVYSCLPRVVTAIPGVPAAALPRPYGAAAAPAPVPVPVTPAPVQAPIAQTLRSIDEELEFLDQSVRTLVGYRGWISKNIVSNANRASQIPAQAKREIELRTQNITEMGLPSTEIARATRKVEEESKKQIDTLQRINNTLRTKDAELGGIVNMSSGVFSTMQKIKWDEGEDIKARIQELERSGLGTPEQVERAKTHARRDMNRRFEELRSELSIIEPRLRSQIRSMPEMVATIEKQLAEMTKGGGGDSYYHKYLKYKKKYHRLVK</sequence>
<name>A0A3G5AD40_9VIRU</name>
<dbReference type="EMBL" id="MK072401">
    <property type="protein sequence ID" value="AYV84181.1"/>
    <property type="molecule type" value="Genomic_DNA"/>
</dbReference>